<reference evidence="2 3" key="1">
    <citation type="submission" date="2016-10" db="EMBL/GenBank/DDBJ databases">
        <title>Silvanigrella aquatica sp. nov., isolated from a freshwater lake located in the Black Forest, Germany, description of Silvanigrellaceae fam. nov., Silvanigrellales ord. nov., reclassification of the order Bdellovibrionales in the class Oligoflexia, reclassification of the families Bacteriovoracaceae and Halobacteriovoraceae in the new order Bacteriovoracales ord. nov., and reclassification of the family Pseudobacteriovoracaceae in the order Oligoflexiales.</title>
        <authorList>
            <person name="Hahn M.W."/>
            <person name="Schmidt J."/>
            <person name="Koll U."/>
            <person name="Rohde M."/>
            <person name="Verbag S."/>
            <person name="Pitt A."/>
            <person name="Nakai R."/>
            <person name="Naganuma T."/>
            <person name="Lang E."/>
        </authorList>
    </citation>
    <scope>NUCLEOTIDE SEQUENCE [LARGE SCALE GENOMIC DNA]</scope>
    <source>
        <strain evidence="2 3">MWH-Nonnen-W8red</strain>
    </source>
</reference>
<dbReference type="STRING" id="1915309.AXG55_03635"/>
<accession>A0A1L4CYM1</accession>
<evidence type="ECO:0000313" key="2">
    <source>
        <dbReference type="EMBL" id="APJ03049.1"/>
    </source>
</evidence>
<dbReference type="InterPro" id="IPR032557">
    <property type="entry name" value="DUF4935"/>
</dbReference>
<feature type="domain" description="DUF4935" evidence="1">
    <location>
        <begin position="26"/>
        <end position="176"/>
    </location>
</feature>
<dbReference type="Proteomes" id="UP000184731">
    <property type="component" value="Chromosome"/>
</dbReference>
<dbReference type="OrthoDB" id="8442934at2"/>
<dbReference type="EMBL" id="CP017834">
    <property type="protein sequence ID" value="APJ03049.1"/>
    <property type="molecule type" value="Genomic_DNA"/>
</dbReference>
<dbReference type="RefSeq" id="WP_148696764.1">
    <property type="nucleotide sequence ID" value="NZ_CP017834.1"/>
</dbReference>
<gene>
    <name evidence="2" type="ORF">AXG55_03635</name>
</gene>
<dbReference type="AlphaFoldDB" id="A0A1L4CYM1"/>
<keyword evidence="3" id="KW-1185">Reference proteome</keyword>
<proteinExistence type="predicted"/>
<dbReference type="Pfam" id="PF16289">
    <property type="entry name" value="PIN_12"/>
    <property type="match status" value="1"/>
</dbReference>
<evidence type="ECO:0000259" key="1">
    <source>
        <dbReference type="Pfam" id="PF16289"/>
    </source>
</evidence>
<name>A0A1L4CYM1_9BACT</name>
<sequence length="183" mass="21792">MKYPEKEKSKLREWFSKDEINTIYMFIDTQTFTNEKFDFNNSKFNTIKKASENKHIKIITTIVIIEETKRRVVESMEAIDKLKSKIHLKKIIELIDNIIKDNKESDLFSKFMEDFCVENISKITDISMIDVLQDYFKKEPPFKNKKDEFPDAYNIKCLKSYLKNNHAIVISGDTDYEDCFKVK</sequence>
<protein>
    <recommendedName>
        <fullName evidence="1">DUF4935 domain-containing protein</fullName>
    </recommendedName>
</protein>
<dbReference type="KEGG" id="saqi:AXG55_03635"/>
<evidence type="ECO:0000313" key="3">
    <source>
        <dbReference type="Proteomes" id="UP000184731"/>
    </source>
</evidence>
<organism evidence="2 3">
    <name type="scientific">Silvanigrella aquatica</name>
    <dbReference type="NCBI Taxonomy" id="1915309"/>
    <lineage>
        <taxon>Bacteria</taxon>
        <taxon>Pseudomonadati</taxon>
        <taxon>Bdellovibrionota</taxon>
        <taxon>Oligoflexia</taxon>
        <taxon>Silvanigrellales</taxon>
        <taxon>Silvanigrellaceae</taxon>
        <taxon>Silvanigrella</taxon>
    </lineage>
</organism>